<dbReference type="SUPFAM" id="SSF51445">
    <property type="entry name" value="(Trans)glycosidases"/>
    <property type="match status" value="1"/>
</dbReference>
<feature type="domain" description="Glycosyl hydrolase family 13 catalytic" evidence="5">
    <location>
        <begin position="191"/>
        <end position="580"/>
    </location>
</feature>
<evidence type="ECO:0000256" key="2">
    <source>
        <dbReference type="ARBA" id="ARBA00022801"/>
    </source>
</evidence>
<dbReference type="NCBIfam" id="TIGR02100">
    <property type="entry name" value="glgX_debranch"/>
    <property type="match status" value="1"/>
</dbReference>
<accession>A0ABQ5LR53</accession>
<dbReference type="PANTHER" id="PTHR43002">
    <property type="entry name" value="GLYCOGEN DEBRANCHING ENZYME"/>
    <property type="match status" value="1"/>
</dbReference>
<name>A0ABQ5LR53_9RHOB</name>
<organism evidence="6 7">
    <name type="scientific">Sinisalibacter aestuarii</name>
    <dbReference type="NCBI Taxonomy" id="2949426"/>
    <lineage>
        <taxon>Bacteria</taxon>
        <taxon>Pseudomonadati</taxon>
        <taxon>Pseudomonadota</taxon>
        <taxon>Alphaproteobacteria</taxon>
        <taxon>Rhodobacterales</taxon>
        <taxon>Roseobacteraceae</taxon>
        <taxon>Sinisalibacter</taxon>
    </lineage>
</organism>
<dbReference type="SUPFAM" id="SSF81296">
    <property type="entry name" value="E set domains"/>
    <property type="match status" value="1"/>
</dbReference>
<dbReference type="InterPro" id="IPR004193">
    <property type="entry name" value="Glyco_hydro_13_N"/>
</dbReference>
<dbReference type="SUPFAM" id="SSF51011">
    <property type="entry name" value="Glycosyl hydrolase domain"/>
    <property type="match status" value="1"/>
</dbReference>
<feature type="compositionally biased region" description="Basic and acidic residues" evidence="4">
    <location>
        <begin position="480"/>
        <end position="491"/>
    </location>
</feature>
<evidence type="ECO:0000313" key="6">
    <source>
        <dbReference type="EMBL" id="GKY86557.1"/>
    </source>
</evidence>
<protein>
    <submittedName>
        <fullName evidence="6">Glycogen operon protein GlgX homolog</fullName>
    </submittedName>
</protein>
<dbReference type="InterPro" id="IPR011837">
    <property type="entry name" value="Glycogen_debranch_GlgX"/>
</dbReference>
<evidence type="ECO:0000256" key="3">
    <source>
        <dbReference type="ARBA" id="ARBA00023295"/>
    </source>
</evidence>
<gene>
    <name evidence="6" type="primary">glgX1</name>
    <name evidence="6" type="ORF">STA1M1_04260</name>
</gene>
<keyword evidence="2" id="KW-0378">Hydrolase</keyword>
<evidence type="ECO:0000256" key="1">
    <source>
        <dbReference type="ARBA" id="ARBA00008061"/>
    </source>
</evidence>
<dbReference type="CDD" id="cd02856">
    <property type="entry name" value="E_set_GDE_Isoamylase_N"/>
    <property type="match status" value="1"/>
</dbReference>
<dbReference type="Gene3D" id="3.20.20.80">
    <property type="entry name" value="Glycosidases"/>
    <property type="match status" value="1"/>
</dbReference>
<evidence type="ECO:0000259" key="5">
    <source>
        <dbReference type="SMART" id="SM00642"/>
    </source>
</evidence>
<dbReference type="InterPro" id="IPR017853">
    <property type="entry name" value="GH"/>
</dbReference>
<dbReference type="EMBL" id="BROH01000001">
    <property type="protein sequence ID" value="GKY86557.1"/>
    <property type="molecule type" value="Genomic_DNA"/>
</dbReference>
<dbReference type="InterPro" id="IPR044505">
    <property type="entry name" value="GlgX_Isoamylase_N_E_set"/>
</dbReference>
<comment type="caution">
    <text evidence="6">The sequence shown here is derived from an EMBL/GenBank/DDBJ whole genome shotgun (WGS) entry which is preliminary data.</text>
</comment>
<sequence length="700" mass="77900">MTEPRPAFTPDRVSHLELKPGRFWPMGATPDAHGVNFAVFSANATKIEVCLFTDDGRTELTRIALHERDGDVWHGHISGIGPGTRYGLRAHGPYEPENGHRFNPNKLLIDPYARRIDGKLRWSKALNGYHVGSPMGDLSFSTRDSAFAMPKCVVVGDDGFDWKGDRPPNIAGPDTLIYEAHVKGLTAMHPQIDPSKRGTFLGLASDPMIAHLKSLGVTAVELLPVHSFVDDRFLVERGLRNYWGYNTIGFFAPEARYLDRGEISEFKEMVRRLHAAGIEVILDVVYNHTAEGDGFGPTLSFRGLDNASYYRLAPEKRHYINDCGTGNALDLSHPAVLRLVMDSLRYWVEEFHVDGFRFDLAAALTRGPHGFDSGFLDAVRQDPVLARVKLIAEPWDVGPGGYRLGQFPHPFREWNDRYRDDVRAFWRGDDHMLPGIAKALLGSPEIFDNGRRPATASINLVTSHDGFTLADLVSYREKHNEANGEGNRDGHAANFSDNLGIEGPTSDPVIRAARGRRQRAALATLFFSQGIPMLLAGDEIGSSQRGNNNAYAQDNETGWVDWKHADEGLLSFTRRLSALRQRYKVLSQRNFLHSRPRPTDGLPDLEWWHPEGRAPTDADWHNHVQAIGAIVRASAETIRDSGDEEVFALFNAGPAREVILPPGTWIRVLDSANPDAPEKPVAETYKAAEQAVLLFAHPET</sequence>
<comment type="similarity">
    <text evidence="1">Belongs to the glycosyl hydrolase 13 family.</text>
</comment>
<dbReference type="Pfam" id="PF00128">
    <property type="entry name" value="Alpha-amylase"/>
    <property type="match status" value="1"/>
</dbReference>
<dbReference type="Gene3D" id="2.60.40.1180">
    <property type="entry name" value="Golgi alpha-mannosidase II"/>
    <property type="match status" value="1"/>
</dbReference>
<dbReference type="RefSeq" id="WP_281840522.1">
    <property type="nucleotide sequence ID" value="NZ_BROH01000001.1"/>
</dbReference>
<dbReference type="Gene3D" id="2.60.40.10">
    <property type="entry name" value="Immunoglobulins"/>
    <property type="match status" value="1"/>
</dbReference>
<feature type="region of interest" description="Disordered" evidence="4">
    <location>
        <begin position="480"/>
        <end position="500"/>
    </location>
</feature>
<evidence type="ECO:0000313" key="7">
    <source>
        <dbReference type="Proteomes" id="UP001144205"/>
    </source>
</evidence>
<dbReference type="CDD" id="cd11326">
    <property type="entry name" value="AmyAc_Glg_debranch"/>
    <property type="match status" value="1"/>
</dbReference>
<keyword evidence="3" id="KW-0326">Glycosidase</keyword>
<evidence type="ECO:0000256" key="4">
    <source>
        <dbReference type="SAM" id="MobiDB-lite"/>
    </source>
</evidence>
<dbReference type="Pfam" id="PF02922">
    <property type="entry name" value="CBM_48"/>
    <property type="match status" value="1"/>
</dbReference>
<keyword evidence="7" id="KW-1185">Reference proteome</keyword>
<dbReference type="InterPro" id="IPR014756">
    <property type="entry name" value="Ig_E-set"/>
</dbReference>
<dbReference type="SMART" id="SM00642">
    <property type="entry name" value="Aamy"/>
    <property type="match status" value="1"/>
</dbReference>
<reference evidence="6" key="1">
    <citation type="journal article" date="2023" name="Int. J. Syst. Evol. Microbiol.">
        <title>Sinisalibacter aestuarii sp. nov., isolated from estuarine sediment of the Arakawa River.</title>
        <authorList>
            <person name="Arafat S.T."/>
            <person name="Hirano S."/>
            <person name="Sato A."/>
            <person name="Takeuchi K."/>
            <person name="Yasuda T."/>
            <person name="Terahara T."/>
            <person name="Hamada M."/>
            <person name="Kobayashi T."/>
        </authorList>
    </citation>
    <scope>NUCLEOTIDE SEQUENCE</scope>
    <source>
        <strain evidence="6">B-399</strain>
    </source>
</reference>
<dbReference type="Proteomes" id="UP001144205">
    <property type="component" value="Unassembled WGS sequence"/>
</dbReference>
<dbReference type="InterPro" id="IPR013783">
    <property type="entry name" value="Ig-like_fold"/>
</dbReference>
<dbReference type="InterPro" id="IPR013780">
    <property type="entry name" value="Glyco_hydro_b"/>
</dbReference>
<proteinExistence type="inferred from homology"/>
<dbReference type="InterPro" id="IPR006047">
    <property type="entry name" value="GH13_cat_dom"/>
</dbReference>